<evidence type="ECO:0000313" key="1">
    <source>
        <dbReference type="EMBL" id="KAK4115081.1"/>
    </source>
</evidence>
<comment type="caution">
    <text evidence="1">The sequence shown here is derived from an EMBL/GenBank/DDBJ whole genome shotgun (WGS) entry which is preliminary data.</text>
</comment>
<dbReference type="EMBL" id="MU853335">
    <property type="protein sequence ID" value="KAK4115081.1"/>
    <property type="molecule type" value="Genomic_DNA"/>
</dbReference>
<evidence type="ECO:0000313" key="2">
    <source>
        <dbReference type="Proteomes" id="UP001302812"/>
    </source>
</evidence>
<dbReference type="Proteomes" id="UP001302812">
    <property type="component" value="Unassembled WGS sequence"/>
</dbReference>
<proteinExistence type="predicted"/>
<sequence length="109" mass="12166">MNGMPSIRLALEFWSSCFLSPYVSAFHQTRGWGGFLSFYPIHMTLSGYIGLSLTPSLLESEGGRRRRLLFWLAYAMGDKADIRSYRYSIILGGVLVVAGARDGGEFISF</sequence>
<dbReference type="AlphaFoldDB" id="A0AAN6TJ51"/>
<keyword evidence="2" id="KW-1185">Reference proteome</keyword>
<dbReference type="RefSeq" id="XP_064672651.1">
    <property type="nucleotide sequence ID" value="XM_064809800.1"/>
</dbReference>
<name>A0AAN6TJ51_9PEZI</name>
<organism evidence="1 2">
    <name type="scientific">Canariomyces notabilis</name>
    <dbReference type="NCBI Taxonomy" id="2074819"/>
    <lineage>
        <taxon>Eukaryota</taxon>
        <taxon>Fungi</taxon>
        <taxon>Dikarya</taxon>
        <taxon>Ascomycota</taxon>
        <taxon>Pezizomycotina</taxon>
        <taxon>Sordariomycetes</taxon>
        <taxon>Sordariomycetidae</taxon>
        <taxon>Sordariales</taxon>
        <taxon>Chaetomiaceae</taxon>
        <taxon>Canariomyces</taxon>
    </lineage>
</organism>
<protein>
    <submittedName>
        <fullName evidence="1">Uncharacterized protein</fullName>
    </submittedName>
</protein>
<reference evidence="1" key="2">
    <citation type="submission" date="2023-05" db="EMBL/GenBank/DDBJ databases">
        <authorList>
            <consortium name="Lawrence Berkeley National Laboratory"/>
            <person name="Steindorff A."/>
            <person name="Hensen N."/>
            <person name="Bonometti L."/>
            <person name="Westerberg I."/>
            <person name="Brannstrom I.O."/>
            <person name="Guillou S."/>
            <person name="Cros-Aarteil S."/>
            <person name="Calhoun S."/>
            <person name="Haridas S."/>
            <person name="Kuo A."/>
            <person name="Mondo S."/>
            <person name="Pangilinan J."/>
            <person name="Riley R."/>
            <person name="Labutti K."/>
            <person name="Andreopoulos B."/>
            <person name="Lipzen A."/>
            <person name="Chen C."/>
            <person name="Yanf M."/>
            <person name="Daum C."/>
            <person name="Ng V."/>
            <person name="Clum A."/>
            <person name="Ohm R."/>
            <person name="Martin F."/>
            <person name="Silar P."/>
            <person name="Natvig D."/>
            <person name="Lalanne C."/>
            <person name="Gautier V."/>
            <person name="Ament-Velasquez S.L."/>
            <person name="Kruys A."/>
            <person name="Hutchinson M.I."/>
            <person name="Powell A.J."/>
            <person name="Barry K."/>
            <person name="Miller A.N."/>
            <person name="Grigoriev I.V."/>
            <person name="Debuchy R."/>
            <person name="Gladieux P."/>
            <person name="Thoren M.H."/>
            <person name="Johannesson H."/>
        </authorList>
    </citation>
    <scope>NUCLEOTIDE SEQUENCE</scope>
    <source>
        <strain evidence="1">CBS 508.74</strain>
    </source>
</reference>
<reference evidence="1" key="1">
    <citation type="journal article" date="2023" name="Mol. Phylogenet. Evol.">
        <title>Genome-scale phylogeny and comparative genomics of the fungal order Sordariales.</title>
        <authorList>
            <person name="Hensen N."/>
            <person name="Bonometti L."/>
            <person name="Westerberg I."/>
            <person name="Brannstrom I.O."/>
            <person name="Guillou S."/>
            <person name="Cros-Aarteil S."/>
            <person name="Calhoun S."/>
            <person name="Haridas S."/>
            <person name="Kuo A."/>
            <person name="Mondo S."/>
            <person name="Pangilinan J."/>
            <person name="Riley R."/>
            <person name="LaButti K."/>
            <person name="Andreopoulos B."/>
            <person name="Lipzen A."/>
            <person name="Chen C."/>
            <person name="Yan M."/>
            <person name="Daum C."/>
            <person name="Ng V."/>
            <person name="Clum A."/>
            <person name="Steindorff A."/>
            <person name="Ohm R.A."/>
            <person name="Martin F."/>
            <person name="Silar P."/>
            <person name="Natvig D.O."/>
            <person name="Lalanne C."/>
            <person name="Gautier V."/>
            <person name="Ament-Velasquez S.L."/>
            <person name="Kruys A."/>
            <person name="Hutchinson M.I."/>
            <person name="Powell A.J."/>
            <person name="Barry K."/>
            <person name="Miller A.N."/>
            <person name="Grigoriev I.V."/>
            <person name="Debuchy R."/>
            <person name="Gladieux P."/>
            <person name="Hiltunen Thoren M."/>
            <person name="Johannesson H."/>
        </authorList>
    </citation>
    <scope>NUCLEOTIDE SEQUENCE</scope>
    <source>
        <strain evidence="1">CBS 508.74</strain>
    </source>
</reference>
<gene>
    <name evidence="1" type="ORF">N656DRAFT_480625</name>
</gene>
<accession>A0AAN6TJ51</accession>
<dbReference type="GeneID" id="89933924"/>